<feature type="repeat" description="TPR" evidence="4">
    <location>
        <begin position="659"/>
        <end position="692"/>
    </location>
</feature>
<proteinExistence type="inferred from homology"/>
<dbReference type="GO" id="GO:0005680">
    <property type="term" value="C:anaphase-promoting complex"/>
    <property type="evidence" value="ECO:0007669"/>
    <property type="project" value="TreeGrafter"/>
</dbReference>
<feature type="repeat" description="TPR" evidence="4">
    <location>
        <begin position="523"/>
        <end position="556"/>
    </location>
</feature>
<feature type="repeat" description="TPR" evidence="4">
    <location>
        <begin position="557"/>
        <end position="590"/>
    </location>
</feature>
<dbReference type="SMART" id="SM00028">
    <property type="entry name" value="TPR"/>
    <property type="match status" value="8"/>
</dbReference>
<evidence type="ECO:0000256" key="4">
    <source>
        <dbReference type="PROSITE-ProRule" id="PRU00339"/>
    </source>
</evidence>
<feature type="region of interest" description="Disordered" evidence="5">
    <location>
        <begin position="268"/>
        <end position="294"/>
    </location>
</feature>
<dbReference type="AlphaFoldDB" id="A0A7S3KXQ0"/>
<dbReference type="Pfam" id="PF07719">
    <property type="entry name" value="TPR_2"/>
    <property type="match status" value="1"/>
</dbReference>
<dbReference type="GO" id="GO:0016567">
    <property type="term" value="P:protein ubiquitination"/>
    <property type="evidence" value="ECO:0007669"/>
    <property type="project" value="TreeGrafter"/>
</dbReference>
<dbReference type="PANTHER" id="PTHR12558:SF13">
    <property type="entry name" value="CELL DIVISION CYCLE PROTEIN 27 HOMOLOG"/>
    <property type="match status" value="1"/>
</dbReference>
<sequence length="716" mass="80091">MGAPHTQEKPADQELKKPADEGLPPSTLQTYLNLVQQYLGVFMIDNAKWLAERCVADYPSSSEAVYLLALCHYRTGSPRAARQILELSNAPSSLSMEYLIAVCSYEMEEYDRAEDVLLRGCRNVYRQSRTDTSVATLDEWILSTSPCPVPNGAAGLALLGKVCRETHRTQRAIVYFRMSLQLDPFLWTSVAALAELGVKYDPSEFFGVRADSPENQQQHQQQTHPNIAAGNSVLQAKTPLQPSTTMETPAPPASALPSRRSVRFETPNLTPIPVNASMAETPPKSGMSTIDYHPPVPVRRAAQVASRQYYPPSPETPLTSVTRSMRYLRGLGGATDEATPGGGRHLFLSSENKASNAAAQPRPEEPEKPLAEKTLPANAKVHEILEVLSVASTAYQHLCNYRCPDALRVLDSMSPKQQETGWALHQKGKAYLEMNEFTSAQRCLEAMQSIDPSRVKGLELLSTVYWQLKKEMELANLAHIVVENFRNTPEAWCVVGNCFSLQKDHETSLVFFKRSLQLDPHFAYTHTLAGYEYMANEDFDKAIKCFREALRVDDRRYNAWYGLGAIFHRQEKFNMAEYHFEKAVSLHPSSSVLRCNLGMAQYANGNTSSALDTLAEANRLDPRNPQARFQRATIFTSINRPADALAELERVRDAAPREATVHFAMGKVLKRLGRPQEAMKCFLTAMDLDPKDNQLIKSAMDKLDEPDVDEEHMTVF</sequence>
<accession>A0A7S3KXQ0</accession>
<evidence type="ECO:0000256" key="2">
    <source>
        <dbReference type="ARBA" id="ARBA00022803"/>
    </source>
</evidence>
<feature type="repeat" description="TPR" evidence="4">
    <location>
        <begin position="489"/>
        <end position="522"/>
    </location>
</feature>
<evidence type="ECO:0000256" key="5">
    <source>
        <dbReference type="SAM" id="MobiDB-lite"/>
    </source>
</evidence>
<gene>
    <name evidence="6" type="ORF">ACOF00016_LOCUS656</name>
</gene>
<dbReference type="GO" id="GO:0005737">
    <property type="term" value="C:cytoplasm"/>
    <property type="evidence" value="ECO:0007669"/>
    <property type="project" value="TreeGrafter"/>
</dbReference>
<dbReference type="EMBL" id="HBIM01000752">
    <property type="protein sequence ID" value="CAE0402364.1"/>
    <property type="molecule type" value="Transcribed_RNA"/>
</dbReference>
<name>A0A7S3KXQ0_9STRA</name>
<dbReference type="InterPro" id="IPR011990">
    <property type="entry name" value="TPR-like_helical_dom_sf"/>
</dbReference>
<comment type="similarity">
    <text evidence="3">Belongs to the APC3/CDC27 family.</text>
</comment>
<evidence type="ECO:0000313" key="6">
    <source>
        <dbReference type="EMBL" id="CAE0402364.1"/>
    </source>
</evidence>
<evidence type="ECO:0008006" key="7">
    <source>
        <dbReference type="Google" id="ProtNLM"/>
    </source>
</evidence>
<dbReference type="GO" id="GO:0051301">
    <property type="term" value="P:cell division"/>
    <property type="evidence" value="ECO:0007669"/>
    <property type="project" value="TreeGrafter"/>
</dbReference>
<feature type="repeat" description="TPR" evidence="4">
    <location>
        <begin position="591"/>
        <end position="624"/>
    </location>
</feature>
<feature type="region of interest" description="Disordered" evidence="5">
    <location>
        <begin position="1"/>
        <end position="22"/>
    </location>
</feature>
<reference evidence="6" key="1">
    <citation type="submission" date="2021-01" db="EMBL/GenBank/DDBJ databases">
        <authorList>
            <person name="Corre E."/>
            <person name="Pelletier E."/>
            <person name="Niang G."/>
            <person name="Scheremetjew M."/>
            <person name="Finn R."/>
            <person name="Kale V."/>
            <person name="Holt S."/>
            <person name="Cochrane G."/>
            <person name="Meng A."/>
            <person name="Brown T."/>
            <person name="Cohen L."/>
        </authorList>
    </citation>
    <scope>NUCLEOTIDE SEQUENCE</scope>
    <source>
        <strain evidence="6">CCMP127</strain>
    </source>
</reference>
<evidence type="ECO:0000256" key="1">
    <source>
        <dbReference type="ARBA" id="ARBA00022737"/>
    </source>
</evidence>
<dbReference type="GO" id="GO:0007091">
    <property type="term" value="P:metaphase/anaphase transition of mitotic cell cycle"/>
    <property type="evidence" value="ECO:0007669"/>
    <property type="project" value="TreeGrafter"/>
</dbReference>
<dbReference type="Pfam" id="PF13432">
    <property type="entry name" value="TPR_16"/>
    <property type="match status" value="2"/>
</dbReference>
<dbReference type="InterPro" id="IPR019734">
    <property type="entry name" value="TPR_rpt"/>
</dbReference>
<organism evidence="6">
    <name type="scientific">Amphora coffeiformis</name>
    <dbReference type="NCBI Taxonomy" id="265554"/>
    <lineage>
        <taxon>Eukaryota</taxon>
        <taxon>Sar</taxon>
        <taxon>Stramenopiles</taxon>
        <taxon>Ochrophyta</taxon>
        <taxon>Bacillariophyta</taxon>
        <taxon>Bacillariophyceae</taxon>
        <taxon>Bacillariophycidae</taxon>
        <taxon>Thalassiophysales</taxon>
        <taxon>Catenulaceae</taxon>
        <taxon>Amphora</taxon>
    </lineage>
</organism>
<feature type="compositionally biased region" description="Basic and acidic residues" evidence="5">
    <location>
        <begin position="1"/>
        <end position="20"/>
    </location>
</feature>
<dbReference type="Gene3D" id="1.25.40.10">
    <property type="entry name" value="Tetratricopeptide repeat domain"/>
    <property type="match status" value="4"/>
</dbReference>
<evidence type="ECO:0000256" key="3">
    <source>
        <dbReference type="ARBA" id="ARBA00038210"/>
    </source>
</evidence>
<protein>
    <recommendedName>
        <fullName evidence="7">UDP-N-acetylglucosamine--peptide N-acetylglucosaminyltransferase SPINDLY</fullName>
    </recommendedName>
</protein>
<dbReference type="Pfam" id="PF13181">
    <property type="entry name" value="TPR_8"/>
    <property type="match status" value="1"/>
</dbReference>
<dbReference type="Pfam" id="PF12895">
    <property type="entry name" value="ANAPC3"/>
    <property type="match status" value="1"/>
</dbReference>
<dbReference type="PANTHER" id="PTHR12558">
    <property type="entry name" value="CELL DIVISION CYCLE 16,23,27"/>
    <property type="match status" value="1"/>
</dbReference>
<dbReference type="InterPro" id="IPR013105">
    <property type="entry name" value="TPR_2"/>
</dbReference>
<dbReference type="PROSITE" id="PS50005">
    <property type="entry name" value="TPR"/>
    <property type="match status" value="5"/>
</dbReference>
<keyword evidence="1" id="KW-0677">Repeat</keyword>
<dbReference type="GO" id="GO:0031145">
    <property type="term" value="P:anaphase-promoting complex-dependent catabolic process"/>
    <property type="evidence" value="ECO:0007669"/>
    <property type="project" value="TreeGrafter"/>
</dbReference>
<dbReference type="SUPFAM" id="SSF48452">
    <property type="entry name" value="TPR-like"/>
    <property type="match status" value="3"/>
</dbReference>
<keyword evidence="2 4" id="KW-0802">TPR repeat</keyword>